<evidence type="ECO:0000313" key="3">
    <source>
        <dbReference type="Proteomes" id="UP000274792"/>
    </source>
</evidence>
<name>A0AAJ4SJ98_MAMSC</name>
<accession>A0AAJ4SJ98</accession>
<sequence>MEKYKRMIEQFIYNNDEILAAYYGGSIARNDSDSYSDIDLRLVVNEQTYKGKLLSEFTYSFENILFIEDKTNNFSVFHLDDLFKIDVFVFYKDELTPNIWLNNIDIIKDTDNFVSQIKSQSNKTVTISPGRIAYIRNKYLAYLIETYKREKRKEFHYLNSSLNMMANIICYLWYLDIDEEPNSMGDWSKYQGTRTKLNPYRLDILDEILTKDYFDLRMTLNKEFLSVLDNLDKNHNIYKSQESRELINAITNKFHNK</sequence>
<dbReference type="EMBL" id="RXWV01000019">
    <property type="protein sequence ID" value="RTX74375.1"/>
    <property type="molecule type" value="Genomic_DNA"/>
</dbReference>
<dbReference type="InterPro" id="IPR002934">
    <property type="entry name" value="Polymerase_NTP_transf_dom"/>
</dbReference>
<evidence type="ECO:0000313" key="2">
    <source>
        <dbReference type="EMBL" id="RTX74375.1"/>
    </source>
</evidence>
<evidence type="ECO:0000259" key="1">
    <source>
        <dbReference type="Pfam" id="PF01909"/>
    </source>
</evidence>
<dbReference type="InterPro" id="IPR043519">
    <property type="entry name" value="NT_sf"/>
</dbReference>
<reference evidence="2 3" key="1">
    <citation type="submission" date="2018-10" db="EMBL/GenBank/DDBJ databases">
        <title>A collection Staphylococci species genome sequencing.</title>
        <authorList>
            <person name="Cole K."/>
        </authorList>
    </citation>
    <scope>NUCLEOTIDE SEQUENCE [LARGE SCALE GENOMIC DNA]</scope>
    <source>
        <strain evidence="3">NCTC 12218</strain>
    </source>
</reference>
<gene>
    <name evidence="2" type="ORF">CD117_02925</name>
</gene>
<dbReference type="GO" id="GO:0016779">
    <property type="term" value="F:nucleotidyltransferase activity"/>
    <property type="evidence" value="ECO:0007669"/>
    <property type="project" value="InterPro"/>
</dbReference>
<organism evidence="2 3">
    <name type="scientific">Mammaliicoccus sciuri</name>
    <name type="common">Staphylococcus sciuri</name>
    <dbReference type="NCBI Taxonomy" id="1296"/>
    <lineage>
        <taxon>Bacteria</taxon>
        <taxon>Bacillati</taxon>
        <taxon>Bacillota</taxon>
        <taxon>Bacilli</taxon>
        <taxon>Bacillales</taxon>
        <taxon>Staphylococcaceae</taxon>
        <taxon>Mammaliicoccus</taxon>
    </lineage>
</organism>
<dbReference type="Pfam" id="PF01909">
    <property type="entry name" value="NTP_transf_2"/>
    <property type="match status" value="1"/>
</dbReference>
<dbReference type="Proteomes" id="UP000274792">
    <property type="component" value="Unassembled WGS sequence"/>
</dbReference>
<protein>
    <recommendedName>
        <fullName evidence="1">Polymerase nucleotidyl transferase domain-containing protein</fullName>
    </recommendedName>
</protein>
<feature type="domain" description="Polymerase nucleotidyl transferase" evidence="1">
    <location>
        <begin position="18"/>
        <end position="84"/>
    </location>
</feature>
<dbReference type="AlphaFoldDB" id="A0AAJ4SJ98"/>
<dbReference type="Gene3D" id="3.30.460.10">
    <property type="entry name" value="Beta Polymerase, domain 2"/>
    <property type="match status" value="1"/>
</dbReference>
<dbReference type="RefSeq" id="WP_126476635.1">
    <property type="nucleotide sequence ID" value="NZ_RXWV01000019.1"/>
</dbReference>
<dbReference type="SUPFAM" id="SSF81301">
    <property type="entry name" value="Nucleotidyltransferase"/>
    <property type="match status" value="1"/>
</dbReference>
<proteinExistence type="predicted"/>
<comment type="caution">
    <text evidence="2">The sequence shown here is derived from an EMBL/GenBank/DDBJ whole genome shotgun (WGS) entry which is preliminary data.</text>
</comment>